<evidence type="ECO:0000313" key="3">
    <source>
        <dbReference type="EMBL" id="CAB1446520.1"/>
    </source>
</evidence>
<keyword evidence="4" id="KW-1185">Reference proteome</keyword>
<name>A0A9N7VDG1_PLEPL</name>
<dbReference type="Pfam" id="PF00048">
    <property type="entry name" value="IL8"/>
    <property type="match status" value="1"/>
</dbReference>
<evidence type="ECO:0000313" key="4">
    <source>
        <dbReference type="Proteomes" id="UP001153269"/>
    </source>
</evidence>
<dbReference type="InterPro" id="IPR036048">
    <property type="entry name" value="Interleukin_8-like_sf"/>
</dbReference>
<gene>
    <name evidence="3" type="ORF">PLEPLA_LOCUS34246</name>
</gene>
<keyword evidence="1" id="KW-0202">Cytokine</keyword>
<evidence type="ECO:0000259" key="2">
    <source>
        <dbReference type="Pfam" id="PF00048"/>
    </source>
</evidence>
<dbReference type="Proteomes" id="UP001153269">
    <property type="component" value="Unassembled WGS sequence"/>
</dbReference>
<accession>A0A9N7VDG1</accession>
<comment type="caution">
    <text evidence="3">The sequence shown here is derived from an EMBL/GenBank/DDBJ whole genome shotgun (WGS) entry which is preliminary data.</text>
</comment>
<dbReference type="GO" id="GO:0006955">
    <property type="term" value="P:immune response"/>
    <property type="evidence" value="ECO:0007669"/>
    <property type="project" value="InterPro"/>
</dbReference>
<dbReference type="Gene3D" id="2.40.50.40">
    <property type="match status" value="1"/>
</dbReference>
<reference evidence="3" key="1">
    <citation type="submission" date="2020-03" db="EMBL/GenBank/DDBJ databases">
        <authorList>
            <person name="Weist P."/>
        </authorList>
    </citation>
    <scope>NUCLEOTIDE SEQUENCE</scope>
</reference>
<feature type="domain" description="Chemokine interleukin-8-like" evidence="2">
    <location>
        <begin position="103"/>
        <end position="145"/>
    </location>
</feature>
<evidence type="ECO:0000256" key="1">
    <source>
        <dbReference type="ARBA" id="ARBA00022514"/>
    </source>
</evidence>
<dbReference type="AlphaFoldDB" id="A0A9N7VDG1"/>
<dbReference type="SUPFAM" id="SSF54117">
    <property type="entry name" value="Interleukin 8-like chemokines"/>
    <property type="match status" value="1"/>
</dbReference>
<dbReference type="EMBL" id="CADEAL010003918">
    <property type="protein sequence ID" value="CAB1446520.1"/>
    <property type="molecule type" value="Genomic_DNA"/>
</dbReference>
<dbReference type="GO" id="GO:0008009">
    <property type="term" value="F:chemokine activity"/>
    <property type="evidence" value="ECO:0007669"/>
    <property type="project" value="InterPro"/>
</dbReference>
<dbReference type="CDD" id="cd00169">
    <property type="entry name" value="Chemokine"/>
    <property type="match status" value="1"/>
</dbReference>
<proteinExistence type="predicted"/>
<protein>
    <recommendedName>
        <fullName evidence="2">Chemokine interleukin-8-like domain-containing protein</fullName>
    </recommendedName>
</protein>
<dbReference type="InterPro" id="IPR001811">
    <property type="entry name" value="Chemokine_IL8-like_dom"/>
</dbReference>
<organism evidence="3 4">
    <name type="scientific">Pleuronectes platessa</name>
    <name type="common">European plaice</name>
    <dbReference type="NCBI Taxonomy" id="8262"/>
    <lineage>
        <taxon>Eukaryota</taxon>
        <taxon>Metazoa</taxon>
        <taxon>Chordata</taxon>
        <taxon>Craniata</taxon>
        <taxon>Vertebrata</taxon>
        <taxon>Euteleostomi</taxon>
        <taxon>Actinopterygii</taxon>
        <taxon>Neopterygii</taxon>
        <taxon>Teleostei</taxon>
        <taxon>Neoteleostei</taxon>
        <taxon>Acanthomorphata</taxon>
        <taxon>Carangaria</taxon>
        <taxon>Pleuronectiformes</taxon>
        <taxon>Pleuronectoidei</taxon>
        <taxon>Pleuronectidae</taxon>
        <taxon>Pleuronectes</taxon>
    </lineage>
</organism>
<sequence length="151" mass="16739">MLICRPRAHLLAGGARALLLQAAAVHQVPVWSRRVLAWFSHIFAPVLSVFEGPCGLALLAAQDFSNTELSHTQTAAAAMKFQALFFLLLLTCMYESLAQGSYSNCCLGQVQRMRAKAKANIESYRMQETDGDCYIRAVVFLMKKKPAELDQ</sequence>
<dbReference type="GO" id="GO:0005615">
    <property type="term" value="C:extracellular space"/>
    <property type="evidence" value="ECO:0007669"/>
    <property type="project" value="UniProtKB-KW"/>
</dbReference>